<name>A0A133XJZ9_9RHOO</name>
<evidence type="ECO:0000313" key="1">
    <source>
        <dbReference type="EMBL" id="KXB31275.1"/>
    </source>
</evidence>
<sequence length="118" mass="13659">MSITPEEFLKFAEEAVNDANATEFDYRNSASRAYYSAFHCCYSEKQRCPGLTDNDIAGSHDRLYERFHKLTPLTSPVNTKLKKMAYVAKMMKAIRHDADYKIHMPFLKREAQQQISDA</sequence>
<evidence type="ECO:0008006" key="3">
    <source>
        <dbReference type="Google" id="ProtNLM"/>
    </source>
</evidence>
<protein>
    <recommendedName>
        <fullName evidence="3">HEPN domain-containing protein</fullName>
    </recommendedName>
</protein>
<dbReference type="EMBL" id="LODL01000016">
    <property type="protein sequence ID" value="KXB31275.1"/>
    <property type="molecule type" value="Genomic_DNA"/>
</dbReference>
<organism evidence="1 2">
    <name type="scientific">Dechloromonas denitrificans</name>
    <dbReference type="NCBI Taxonomy" id="281362"/>
    <lineage>
        <taxon>Bacteria</taxon>
        <taxon>Pseudomonadati</taxon>
        <taxon>Pseudomonadota</taxon>
        <taxon>Betaproteobacteria</taxon>
        <taxon>Rhodocyclales</taxon>
        <taxon>Azonexaceae</taxon>
        <taxon>Dechloromonas</taxon>
    </lineage>
</organism>
<dbReference type="AlphaFoldDB" id="A0A133XJZ9"/>
<accession>A0A133XJZ9</accession>
<proteinExistence type="predicted"/>
<reference evidence="1 2" key="1">
    <citation type="submission" date="2015-12" db="EMBL/GenBank/DDBJ databases">
        <title>Nitrous oxide reduction kinetics distinguish bacteria harboring typical versus atypical NosZ.</title>
        <authorList>
            <person name="Yoon S."/>
            <person name="Nissen S."/>
            <person name="Park D."/>
            <person name="Sanford R.A."/>
            <person name="Loeffler F.E."/>
        </authorList>
    </citation>
    <scope>NUCLEOTIDE SEQUENCE [LARGE SCALE GENOMIC DNA]</scope>
    <source>
        <strain evidence="1 2">ATCC BAA-841</strain>
    </source>
</reference>
<evidence type="ECO:0000313" key="2">
    <source>
        <dbReference type="Proteomes" id="UP000070186"/>
    </source>
</evidence>
<keyword evidence="2" id="KW-1185">Reference proteome</keyword>
<comment type="caution">
    <text evidence="1">The sequence shown here is derived from an EMBL/GenBank/DDBJ whole genome shotgun (WGS) entry which is preliminary data.</text>
</comment>
<dbReference type="Gene3D" id="1.20.120.330">
    <property type="entry name" value="Nucleotidyltransferases domain 2"/>
    <property type="match status" value="1"/>
</dbReference>
<gene>
    <name evidence="1" type="ORF">AT959_07795</name>
</gene>
<feature type="non-terminal residue" evidence="1">
    <location>
        <position position="118"/>
    </location>
</feature>
<dbReference type="Proteomes" id="UP000070186">
    <property type="component" value="Unassembled WGS sequence"/>
</dbReference>